<accession>A0A8C3KXQ1</accession>
<dbReference type="Ensembl" id="ENSCPIT00010002047.1">
    <property type="protein sequence ID" value="ENSCPIP00010001732.1"/>
    <property type="gene ID" value="ENSCPIG00010001383.1"/>
</dbReference>
<dbReference type="GO" id="GO:0008146">
    <property type="term" value="F:sulfotransferase activity"/>
    <property type="evidence" value="ECO:0007669"/>
    <property type="project" value="InterPro"/>
</dbReference>
<dbReference type="Proteomes" id="UP000694543">
    <property type="component" value="Unplaced"/>
</dbReference>
<evidence type="ECO:0000313" key="6">
    <source>
        <dbReference type="Proteomes" id="UP000694543"/>
    </source>
</evidence>
<dbReference type="AlphaFoldDB" id="A0A8C3KXQ1"/>
<dbReference type="Gene3D" id="3.40.50.300">
    <property type="entry name" value="P-loop containing nucleotide triphosphate hydrolases"/>
    <property type="match status" value="1"/>
</dbReference>
<dbReference type="Pfam" id="PF00685">
    <property type="entry name" value="Sulfotransfer_1"/>
    <property type="match status" value="1"/>
</dbReference>
<sequence>METLDRIPWVEFNIKNMDFASLPLPRVFATHLPYYLTPKDLRNKKGRVIYVARNPKDVLVSYYHFSKFIRTLEKIPDFNIFMERFLAGKGRIFFLLKNLNPTPRPQTEPGLIVVINISHPESSAILACNQSWSDCLSLALLSD</sequence>
<reference evidence="5" key="2">
    <citation type="submission" date="2025-09" db="UniProtKB">
        <authorList>
            <consortium name="Ensembl"/>
        </authorList>
    </citation>
    <scope>IDENTIFICATION</scope>
</reference>
<organism evidence="5 6">
    <name type="scientific">Chrysolophus pictus</name>
    <name type="common">Golden pheasant</name>
    <name type="synonym">Phasianus pictus</name>
    <dbReference type="NCBI Taxonomy" id="9089"/>
    <lineage>
        <taxon>Eukaryota</taxon>
        <taxon>Metazoa</taxon>
        <taxon>Chordata</taxon>
        <taxon>Craniata</taxon>
        <taxon>Vertebrata</taxon>
        <taxon>Euteleostomi</taxon>
        <taxon>Archelosauria</taxon>
        <taxon>Archosauria</taxon>
        <taxon>Dinosauria</taxon>
        <taxon>Saurischia</taxon>
        <taxon>Theropoda</taxon>
        <taxon>Coelurosauria</taxon>
        <taxon>Aves</taxon>
        <taxon>Neognathae</taxon>
        <taxon>Galloanserae</taxon>
        <taxon>Galliformes</taxon>
        <taxon>Phasianidae</taxon>
        <taxon>Phasianinae</taxon>
        <taxon>Chrysolophus</taxon>
    </lineage>
</organism>
<evidence type="ECO:0000313" key="5">
    <source>
        <dbReference type="Ensembl" id="ENSCPIP00010001732.1"/>
    </source>
</evidence>
<proteinExistence type="inferred from homology"/>
<protein>
    <recommendedName>
        <fullName evidence="3">Sulfotransferase</fullName>
        <ecNumber evidence="3">2.8.2.-</ecNumber>
    </recommendedName>
</protein>
<feature type="domain" description="Sulfotransferase" evidence="4">
    <location>
        <begin position="4"/>
        <end position="90"/>
    </location>
</feature>
<evidence type="ECO:0000256" key="1">
    <source>
        <dbReference type="ARBA" id="ARBA00005771"/>
    </source>
</evidence>
<evidence type="ECO:0000259" key="4">
    <source>
        <dbReference type="Pfam" id="PF00685"/>
    </source>
</evidence>
<dbReference type="InterPro" id="IPR027417">
    <property type="entry name" value="P-loop_NTPase"/>
</dbReference>
<dbReference type="PANTHER" id="PTHR11783">
    <property type="entry name" value="SULFOTRANSFERASE SULT"/>
    <property type="match status" value="1"/>
</dbReference>
<dbReference type="SUPFAM" id="SSF52540">
    <property type="entry name" value="P-loop containing nucleoside triphosphate hydrolases"/>
    <property type="match status" value="1"/>
</dbReference>
<evidence type="ECO:0000256" key="2">
    <source>
        <dbReference type="ARBA" id="ARBA00022679"/>
    </source>
</evidence>
<evidence type="ECO:0000256" key="3">
    <source>
        <dbReference type="RuleBase" id="RU361155"/>
    </source>
</evidence>
<dbReference type="EC" id="2.8.2.-" evidence="3"/>
<keyword evidence="6" id="KW-1185">Reference proteome</keyword>
<dbReference type="InterPro" id="IPR000863">
    <property type="entry name" value="Sulfotransferase_dom"/>
</dbReference>
<comment type="similarity">
    <text evidence="1 3">Belongs to the sulfotransferase 1 family.</text>
</comment>
<name>A0A8C3KXQ1_CHRPC</name>
<keyword evidence="2 3" id="KW-0808">Transferase</keyword>
<reference evidence="5" key="1">
    <citation type="submission" date="2025-08" db="UniProtKB">
        <authorList>
            <consortium name="Ensembl"/>
        </authorList>
    </citation>
    <scope>IDENTIFICATION</scope>
</reference>